<keyword evidence="7" id="KW-0915">Sodium</keyword>
<evidence type="ECO:0000256" key="10">
    <source>
        <dbReference type="ARBA" id="ARBA00023201"/>
    </source>
</evidence>
<reference evidence="15" key="1">
    <citation type="submission" date="2023-01" db="EMBL/GenBank/DDBJ databases">
        <title>Key to firefly adult light organ development and bioluminescence: homeobox transcription factors regulate luciferase expression and transportation to peroxisome.</title>
        <authorList>
            <person name="Fu X."/>
        </authorList>
    </citation>
    <scope>NUCLEOTIDE SEQUENCE [LARGE SCALE GENOMIC DNA]</scope>
</reference>
<evidence type="ECO:0000256" key="13">
    <source>
        <dbReference type="SAM" id="Phobius"/>
    </source>
</evidence>
<comment type="similarity">
    <text evidence="2 12">Belongs to the amiloride-sensitive sodium channel (TC 1.A.6) family.</text>
</comment>
<evidence type="ECO:0000256" key="9">
    <source>
        <dbReference type="ARBA" id="ARBA00023136"/>
    </source>
</evidence>
<dbReference type="GO" id="GO:0005886">
    <property type="term" value="C:plasma membrane"/>
    <property type="evidence" value="ECO:0007669"/>
    <property type="project" value="TreeGrafter"/>
</dbReference>
<evidence type="ECO:0000256" key="6">
    <source>
        <dbReference type="ARBA" id="ARBA00022989"/>
    </source>
</evidence>
<keyword evidence="6 13" id="KW-1133">Transmembrane helix</keyword>
<evidence type="ECO:0000256" key="2">
    <source>
        <dbReference type="ARBA" id="ARBA00007193"/>
    </source>
</evidence>
<keyword evidence="3 12" id="KW-0813">Transport</keyword>
<comment type="caution">
    <text evidence="14">The sequence shown here is derived from an EMBL/GenBank/DDBJ whole genome shotgun (WGS) entry which is preliminary data.</text>
</comment>
<dbReference type="Pfam" id="PF00858">
    <property type="entry name" value="ASC"/>
    <property type="match status" value="1"/>
</dbReference>
<evidence type="ECO:0000256" key="1">
    <source>
        <dbReference type="ARBA" id="ARBA00004141"/>
    </source>
</evidence>
<dbReference type="InterPro" id="IPR001873">
    <property type="entry name" value="ENaC"/>
</dbReference>
<dbReference type="AlphaFoldDB" id="A0AAN7PYC7"/>
<keyword evidence="4 12" id="KW-0894">Sodium channel</keyword>
<dbReference type="Gene3D" id="1.10.287.770">
    <property type="entry name" value="YojJ-like"/>
    <property type="match status" value="1"/>
</dbReference>
<accession>A0AAN7PYC7</accession>
<dbReference type="GO" id="GO:0015280">
    <property type="term" value="F:ligand-gated sodium channel activity"/>
    <property type="evidence" value="ECO:0007669"/>
    <property type="project" value="TreeGrafter"/>
</dbReference>
<evidence type="ECO:0000256" key="8">
    <source>
        <dbReference type="ARBA" id="ARBA00023065"/>
    </source>
</evidence>
<dbReference type="PANTHER" id="PTHR11690">
    <property type="entry name" value="AMILORIDE-SENSITIVE SODIUM CHANNEL-RELATED"/>
    <property type="match status" value="1"/>
</dbReference>
<evidence type="ECO:0000256" key="11">
    <source>
        <dbReference type="ARBA" id="ARBA00023303"/>
    </source>
</evidence>
<keyword evidence="5 12" id="KW-0812">Transmembrane</keyword>
<keyword evidence="11 12" id="KW-0407">Ion channel</keyword>
<keyword evidence="9 13" id="KW-0472">Membrane</keyword>
<evidence type="ECO:0000313" key="15">
    <source>
        <dbReference type="Proteomes" id="UP001353858"/>
    </source>
</evidence>
<feature type="transmembrane region" description="Helical" evidence="13">
    <location>
        <begin position="413"/>
        <end position="438"/>
    </location>
</feature>
<dbReference type="Gene3D" id="2.60.470.10">
    <property type="entry name" value="Acid-sensing ion channels like domains"/>
    <property type="match status" value="1"/>
</dbReference>
<evidence type="ECO:0000313" key="14">
    <source>
        <dbReference type="EMBL" id="KAK4879502.1"/>
    </source>
</evidence>
<evidence type="ECO:0008006" key="16">
    <source>
        <dbReference type="Google" id="ProtNLM"/>
    </source>
</evidence>
<name>A0AAN7PYC7_9COLE</name>
<evidence type="ECO:0000256" key="4">
    <source>
        <dbReference type="ARBA" id="ARBA00022461"/>
    </source>
</evidence>
<keyword evidence="15" id="KW-1185">Reference proteome</keyword>
<keyword evidence="8 12" id="KW-0406">Ion transport</keyword>
<evidence type="ECO:0000256" key="5">
    <source>
        <dbReference type="ARBA" id="ARBA00022692"/>
    </source>
</evidence>
<feature type="transmembrane region" description="Helical" evidence="13">
    <location>
        <begin position="9"/>
        <end position="30"/>
    </location>
</feature>
<dbReference type="EMBL" id="JARPUR010000003">
    <property type="protein sequence ID" value="KAK4879502.1"/>
    <property type="molecule type" value="Genomic_DNA"/>
</dbReference>
<organism evidence="14 15">
    <name type="scientific">Aquatica leii</name>
    <dbReference type="NCBI Taxonomy" id="1421715"/>
    <lineage>
        <taxon>Eukaryota</taxon>
        <taxon>Metazoa</taxon>
        <taxon>Ecdysozoa</taxon>
        <taxon>Arthropoda</taxon>
        <taxon>Hexapoda</taxon>
        <taxon>Insecta</taxon>
        <taxon>Pterygota</taxon>
        <taxon>Neoptera</taxon>
        <taxon>Endopterygota</taxon>
        <taxon>Coleoptera</taxon>
        <taxon>Polyphaga</taxon>
        <taxon>Elateriformia</taxon>
        <taxon>Elateroidea</taxon>
        <taxon>Lampyridae</taxon>
        <taxon>Luciolinae</taxon>
        <taxon>Aquatica</taxon>
    </lineage>
</organism>
<evidence type="ECO:0000256" key="3">
    <source>
        <dbReference type="ARBA" id="ARBA00022448"/>
    </source>
</evidence>
<dbReference type="PRINTS" id="PR01078">
    <property type="entry name" value="AMINACHANNEL"/>
</dbReference>
<dbReference type="Proteomes" id="UP001353858">
    <property type="component" value="Unassembled WGS sequence"/>
</dbReference>
<dbReference type="PANTHER" id="PTHR11690:SF253">
    <property type="entry name" value="PICKPOCKET 18-RELATED"/>
    <property type="match status" value="1"/>
</dbReference>
<evidence type="ECO:0000256" key="7">
    <source>
        <dbReference type="ARBA" id="ARBA00023053"/>
    </source>
</evidence>
<keyword evidence="10 12" id="KW-0739">Sodium transport</keyword>
<protein>
    <recommendedName>
        <fullName evidence="16">Sodium channel protein Nach</fullName>
    </recommendedName>
</protein>
<comment type="subcellular location">
    <subcellularLocation>
        <location evidence="1">Membrane</location>
        <topology evidence="1">Multi-pass membrane protein</topology>
    </subcellularLocation>
</comment>
<proteinExistence type="inferred from homology"/>
<evidence type="ECO:0000256" key="12">
    <source>
        <dbReference type="RuleBase" id="RU000679"/>
    </source>
</evidence>
<gene>
    <name evidence="14" type="ORF">RN001_007648</name>
</gene>
<sequence length="460" mass="53995">MNDQNVTRIWYTINVVLGIMSVIMICEISLEIYKTPIEIVMQSFTHPICNFSFPAVAICNTNKFSKKRITHYASEISVKSNVSLENVIRYLSALGDLHDNVYDKNKNYAYIQTLIEKFGSNNFSTNTLFYILNILSTPCDELLINCVWKQQIHKCSKIFQWRFLDLGFCCVFNYHRKSFYNTFQVKDERQCISGWEEGLQVTIYNDVDDYFYNPTFELGATVQIFNPADYPDITSGNLLLQLLQVGTIAFFSLEPRKFYSVDEIRKYPVHLRNCMFHDERLTVFGNYSYSNCLVECRMASIFALCECIPFFMPYERNHSCTLSNIRCLSKYQDKWRNLYPFGFHSDELDKEKENSLDCEYCYSDCTTVNYHLRFSSVPFNAHHKDIMKLNRYNVIHVYYERSRAKLYKQDVVYYWYEAISNLGGIVGIFLGFSFISVIEMLQSIGRKIVHSIRNLSKSTS</sequence>